<feature type="compositionally biased region" description="Basic residues" evidence="1">
    <location>
        <begin position="31"/>
        <end position="54"/>
    </location>
</feature>
<evidence type="ECO:0000256" key="1">
    <source>
        <dbReference type="SAM" id="MobiDB-lite"/>
    </source>
</evidence>
<keyword evidence="3" id="KW-1185">Reference proteome</keyword>
<gene>
    <name evidence="2" type="ORF">BOKJ2_LOCUS2893</name>
</gene>
<dbReference type="Proteomes" id="UP000614601">
    <property type="component" value="Unassembled WGS sequence"/>
</dbReference>
<evidence type="ECO:0000313" key="3">
    <source>
        <dbReference type="Proteomes" id="UP000614601"/>
    </source>
</evidence>
<dbReference type="EMBL" id="CAJFDH010000002">
    <property type="protein sequence ID" value="CAD5209849.1"/>
    <property type="molecule type" value="Genomic_DNA"/>
</dbReference>
<organism evidence="2 3">
    <name type="scientific">Bursaphelenchus okinawaensis</name>
    <dbReference type="NCBI Taxonomy" id="465554"/>
    <lineage>
        <taxon>Eukaryota</taxon>
        <taxon>Metazoa</taxon>
        <taxon>Ecdysozoa</taxon>
        <taxon>Nematoda</taxon>
        <taxon>Chromadorea</taxon>
        <taxon>Rhabditida</taxon>
        <taxon>Tylenchina</taxon>
        <taxon>Tylenchomorpha</taxon>
        <taxon>Aphelenchoidea</taxon>
        <taxon>Aphelenchoididae</taxon>
        <taxon>Bursaphelenchus</taxon>
    </lineage>
</organism>
<sequence length="400" mass="46368">MRVSNSTRQNSREASVDSTERSPMAPVQPPRKSKAKGRSNKRSSSSRKTKKASKMLKNQNRSSENKSPDRRSPYHSPDPKKGERRQQVTRTPRSMERHKAKSESGNGRQGDVEFPRHNKRESTVMKDHGARHCKVTREKQRPQKSDDKNQDSASNEETSTESETTRATRSSRKFRKAGLLSMENEEVGIRRKRSKRKRKDKKAIDEKTENSQAEEKTEKDAGEMPEKEKTKATCARNLITVMPITKRITTRNGNVAFGGEIAQKSVTNNYNFNFTINVDRVESDFTNFLMQHGIVPRKEKIPERNFIQKHTQWYWVDYKAACRMVHSQLPPRKNETNAQKRTRTLLNNLLNRPDDEYLSAFYLYAAIGFMYQKDKFQPMTAKQFYSTYYIVGESDPEGEQ</sequence>
<feature type="region of interest" description="Disordered" evidence="1">
    <location>
        <begin position="1"/>
        <end position="230"/>
    </location>
</feature>
<comment type="caution">
    <text evidence="2">The sequence shown here is derived from an EMBL/GenBank/DDBJ whole genome shotgun (WGS) entry which is preliminary data.</text>
</comment>
<feature type="compositionally biased region" description="Basic and acidic residues" evidence="1">
    <location>
        <begin position="110"/>
        <end position="150"/>
    </location>
</feature>
<feature type="compositionally biased region" description="Basic residues" evidence="1">
    <location>
        <begin position="190"/>
        <end position="201"/>
    </location>
</feature>
<dbReference type="AlphaFoldDB" id="A0A811K402"/>
<proteinExistence type="predicted"/>
<evidence type="ECO:0000313" key="2">
    <source>
        <dbReference type="EMBL" id="CAD5209849.1"/>
    </source>
</evidence>
<reference evidence="2" key="1">
    <citation type="submission" date="2020-09" db="EMBL/GenBank/DDBJ databases">
        <authorList>
            <person name="Kikuchi T."/>
        </authorList>
    </citation>
    <scope>NUCLEOTIDE SEQUENCE</scope>
    <source>
        <strain evidence="2">SH1</strain>
    </source>
</reference>
<feature type="compositionally biased region" description="Basic and acidic residues" evidence="1">
    <location>
        <begin position="202"/>
        <end position="230"/>
    </location>
</feature>
<feature type="compositionally biased region" description="Low complexity" evidence="1">
    <location>
        <begin position="152"/>
        <end position="168"/>
    </location>
</feature>
<feature type="compositionally biased region" description="Basic and acidic residues" evidence="1">
    <location>
        <begin position="10"/>
        <end position="20"/>
    </location>
</feature>
<dbReference type="EMBL" id="CAJFCW020000002">
    <property type="protein sequence ID" value="CAG9090203.1"/>
    <property type="molecule type" value="Genomic_DNA"/>
</dbReference>
<name>A0A811K402_9BILA</name>
<protein>
    <submittedName>
        <fullName evidence="2">Uncharacterized protein</fullName>
    </submittedName>
</protein>
<accession>A0A811K402</accession>
<dbReference type="Proteomes" id="UP000783686">
    <property type="component" value="Unassembled WGS sequence"/>
</dbReference>
<feature type="compositionally biased region" description="Basic and acidic residues" evidence="1">
    <location>
        <begin position="63"/>
        <end position="86"/>
    </location>
</feature>